<reference evidence="1" key="1">
    <citation type="submission" date="2014-09" db="EMBL/GenBank/DDBJ databases">
        <authorList>
            <person name="Magalhaes I.L.F."/>
            <person name="Oliveira U."/>
            <person name="Santos F.R."/>
            <person name="Vidigal T.H.D.A."/>
            <person name="Brescovit A.D."/>
            <person name="Santos A.J."/>
        </authorList>
    </citation>
    <scope>NUCLEOTIDE SEQUENCE</scope>
    <source>
        <tissue evidence="1">Shoot tissue taken approximately 20 cm above the soil surface</tissue>
    </source>
</reference>
<evidence type="ECO:0000313" key="1">
    <source>
        <dbReference type="EMBL" id="JAD83117.1"/>
    </source>
</evidence>
<organism evidence="1">
    <name type="scientific">Arundo donax</name>
    <name type="common">Giant reed</name>
    <name type="synonym">Donax arundinaceus</name>
    <dbReference type="NCBI Taxonomy" id="35708"/>
    <lineage>
        <taxon>Eukaryota</taxon>
        <taxon>Viridiplantae</taxon>
        <taxon>Streptophyta</taxon>
        <taxon>Embryophyta</taxon>
        <taxon>Tracheophyta</taxon>
        <taxon>Spermatophyta</taxon>
        <taxon>Magnoliopsida</taxon>
        <taxon>Liliopsida</taxon>
        <taxon>Poales</taxon>
        <taxon>Poaceae</taxon>
        <taxon>PACMAD clade</taxon>
        <taxon>Arundinoideae</taxon>
        <taxon>Arundineae</taxon>
        <taxon>Arundo</taxon>
    </lineage>
</organism>
<name>A0A0A9DH88_ARUDO</name>
<dbReference type="AlphaFoldDB" id="A0A0A9DH88"/>
<reference evidence="1" key="2">
    <citation type="journal article" date="2015" name="Data Brief">
        <title>Shoot transcriptome of the giant reed, Arundo donax.</title>
        <authorList>
            <person name="Barrero R.A."/>
            <person name="Guerrero F.D."/>
            <person name="Moolhuijzen P."/>
            <person name="Goolsby J.A."/>
            <person name="Tidwell J."/>
            <person name="Bellgard S.E."/>
            <person name="Bellgard M.I."/>
        </authorList>
    </citation>
    <scope>NUCLEOTIDE SEQUENCE</scope>
    <source>
        <tissue evidence="1">Shoot tissue taken approximately 20 cm above the soil surface</tissue>
    </source>
</reference>
<dbReference type="EMBL" id="GBRH01214778">
    <property type="protein sequence ID" value="JAD83117.1"/>
    <property type="molecule type" value="Transcribed_RNA"/>
</dbReference>
<accession>A0A0A9DH88</accession>
<protein>
    <submittedName>
        <fullName evidence="1">Uncharacterized protein</fullName>
    </submittedName>
</protein>
<sequence length="106" mass="11863">MSHQNSLHKSQATLVPSRCTVRGLGIPYHGVCYCAMLKAHMHGIVATVCFLQHFSTTKPNALWTGAEREPYRSMQAFVLIRLTEPWKLLCAGTLSCQHIVSWHLTG</sequence>
<proteinExistence type="predicted"/>